<dbReference type="HOGENOM" id="CLU_3136520_0_0_9"/>
<organism evidence="1 2">
    <name type="scientific">Hungatella hathewayi DSM 13479</name>
    <dbReference type="NCBI Taxonomy" id="566550"/>
    <lineage>
        <taxon>Bacteria</taxon>
        <taxon>Bacillati</taxon>
        <taxon>Bacillota</taxon>
        <taxon>Clostridia</taxon>
        <taxon>Lachnospirales</taxon>
        <taxon>Lachnospiraceae</taxon>
        <taxon>Hungatella</taxon>
    </lineage>
</organism>
<proteinExistence type="predicted"/>
<dbReference type="AlphaFoldDB" id="D3ABR3"/>
<comment type="caution">
    <text evidence="1">The sequence shown here is derived from an EMBL/GenBank/DDBJ whole genome shotgun (WGS) entry which is preliminary data.</text>
</comment>
<evidence type="ECO:0000313" key="2">
    <source>
        <dbReference type="Proteomes" id="UP000004968"/>
    </source>
</evidence>
<gene>
    <name evidence="1" type="ORF">CLOSTHATH_01041</name>
</gene>
<evidence type="ECO:0000313" key="1">
    <source>
        <dbReference type="EMBL" id="EFD00736.1"/>
    </source>
</evidence>
<name>D3ABR3_9FIRM</name>
<dbReference type="EMBL" id="ACIO01000073">
    <property type="protein sequence ID" value="EFD00736.1"/>
    <property type="molecule type" value="Genomic_DNA"/>
</dbReference>
<dbReference type="Proteomes" id="UP000004968">
    <property type="component" value="Unassembled WGS sequence"/>
</dbReference>
<protein>
    <submittedName>
        <fullName evidence="1">Uncharacterized protein</fullName>
    </submittedName>
</protein>
<accession>D3ABR3</accession>
<sequence length="49" mass="5475">MDDADSDAAPEYKNKNQNKKGITCAYERAQAMSFCILTYINNDLEKKGG</sequence>
<reference evidence="1 2" key="1">
    <citation type="submission" date="2010-01" db="EMBL/GenBank/DDBJ databases">
        <authorList>
            <person name="Weinstock G."/>
            <person name="Sodergren E."/>
            <person name="Clifton S."/>
            <person name="Fulton L."/>
            <person name="Fulton B."/>
            <person name="Courtney L."/>
            <person name="Fronick C."/>
            <person name="Harrison M."/>
            <person name="Strong C."/>
            <person name="Farmer C."/>
            <person name="Delahaunty K."/>
            <person name="Markovic C."/>
            <person name="Hall O."/>
            <person name="Minx P."/>
            <person name="Tomlinson C."/>
            <person name="Mitreva M."/>
            <person name="Nelson J."/>
            <person name="Hou S."/>
            <person name="Wollam A."/>
            <person name="Pepin K.H."/>
            <person name="Johnson M."/>
            <person name="Bhonagiri V."/>
            <person name="Nash W.E."/>
            <person name="Warren W."/>
            <person name="Chinwalla A."/>
            <person name="Mardis E.R."/>
            <person name="Wilson R.K."/>
        </authorList>
    </citation>
    <scope>NUCLEOTIDE SEQUENCE [LARGE SCALE GENOMIC DNA]</scope>
    <source>
        <strain evidence="1 2">DSM 13479</strain>
    </source>
</reference>